<evidence type="ECO:0000256" key="6">
    <source>
        <dbReference type="NCBIfam" id="TIGR00936"/>
    </source>
</evidence>
<keyword evidence="2" id="KW-0554">One-carbon metabolism</keyword>
<dbReference type="Proteomes" id="UP000003423">
    <property type="component" value="Unassembled WGS sequence"/>
</dbReference>
<dbReference type="PANTHER" id="PTHR23420:SF0">
    <property type="entry name" value="ADENOSYLHOMOCYSTEINASE"/>
    <property type="match status" value="1"/>
</dbReference>
<feature type="binding site" evidence="8">
    <location>
        <position position="350"/>
    </location>
    <ligand>
        <name>NAD(+)</name>
        <dbReference type="ChEBI" id="CHEBI:57540"/>
    </ligand>
</feature>
<feature type="binding site" evidence="7">
    <location>
        <position position="57"/>
    </location>
    <ligand>
        <name>substrate</name>
    </ligand>
</feature>
<dbReference type="NCBIfam" id="TIGR00936">
    <property type="entry name" value="ahcY"/>
    <property type="match status" value="1"/>
</dbReference>
<evidence type="ECO:0000256" key="3">
    <source>
        <dbReference type="ARBA" id="ARBA00022801"/>
    </source>
</evidence>
<dbReference type="EMBL" id="AEXL02000090">
    <property type="protein sequence ID" value="EIJ65840.1"/>
    <property type="molecule type" value="Genomic_DNA"/>
</dbReference>
<dbReference type="Pfam" id="PF05221">
    <property type="entry name" value="AdoHcyase"/>
    <property type="match status" value="2"/>
</dbReference>
<dbReference type="Gene3D" id="3.40.50.1480">
    <property type="entry name" value="Adenosylhomocysteinase-like"/>
    <property type="match status" value="1"/>
</dbReference>
<feature type="binding site" evidence="7">
    <location>
        <position position="187"/>
    </location>
    <ligand>
        <name>substrate</name>
    </ligand>
</feature>
<evidence type="ECO:0000259" key="10">
    <source>
        <dbReference type="SMART" id="SM00997"/>
    </source>
</evidence>
<name>I3D297_9ARCH</name>
<comment type="cofactor">
    <cofactor evidence="8">
        <name>NAD(+)</name>
        <dbReference type="ChEBI" id="CHEBI:57540"/>
    </cofactor>
    <text evidence="8">Binds 1 NAD(+) per subunit.</text>
</comment>
<feature type="binding site" evidence="8">
    <location>
        <position position="343"/>
    </location>
    <ligand>
        <name>NAD(+)</name>
        <dbReference type="ChEBI" id="CHEBI:57540"/>
    </ligand>
</feature>
<dbReference type="InterPro" id="IPR036291">
    <property type="entry name" value="NAD(P)-bd_dom_sf"/>
</dbReference>
<evidence type="ECO:0000256" key="7">
    <source>
        <dbReference type="PIRSR" id="PIRSR001109-1"/>
    </source>
</evidence>
<feature type="domain" description="S-adenosyl-L-homocysteine hydrolase NAD binding" evidence="10">
    <location>
        <begin position="188"/>
        <end position="349"/>
    </location>
</feature>
<dbReference type="InterPro" id="IPR042172">
    <property type="entry name" value="Adenosylhomocyst_ase-like_sf"/>
</dbReference>
<dbReference type="GO" id="GO:0004013">
    <property type="term" value="F:adenosylhomocysteinase activity"/>
    <property type="evidence" value="ECO:0007669"/>
    <property type="project" value="UniProtKB-UniRule"/>
</dbReference>
<evidence type="ECO:0000256" key="2">
    <source>
        <dbReference type="ARBA" id="ARBA00022563"/>
    </source>
</evidence>
<feature type="binding site" evidence="7">
    <location>
        <position position="128"/>
    </location>
    <ligand>
        <name>substrate</name>
    </ligand>
</feature>
<protein>
    <recommendedName>
        <fullName evidence="6">Adenosylhomocysteinase</fullName>
        <ecNumber evidence="6">3.13.2.1</ecNumber>
    </recommendedName>
</protein>
<keyword evidence="12" id="KW-1185">Reference proteome</keyword>
<evidence type="ECO:0000256" key="4">
    <source>
        <dbReference type="ARBA" id="ARBA00023027"/>
    </source>
</evidence>
<dbReference type="SUPFAM" id="SSF52283">
    <property type="entry name" value="Formate/glycerate dehydrogenase catalytic domain-like"/>
    <property type="match status" value="1"/>
</dbReference>
<dbReference type="PANTHER" id="PTHR23420">
    <property type="entry name" value="ADENOSYLHOMOCYSTEINASE"/>
    <property type="match status" value="1"/>
</dbReference>
<dbReference type="InterPro" id="IPR015878">
    <property type="entry name" value="Ado_hCys_hydrolase_NAD-bd"/>
</dbReference>
<dbReference type="GO" id="GO:0005829">
    <property type="term" value="C:cytosol"/>
    <property type="evidence" value="ECO:0007669"/>
    <property type="project" value="TreeGrafter"/>
</dbReference>
<keyword evidence="3 11" id="KW-0378">Hydrolase</keyword>
<organism evidence="11 12">
    <name type="scientific">Candidatus Nitrosopumilus salarius BD31</name>
    <dbReference type="NCBI Taxonomy" id="859350"/>
    <lineage>
        <taxon>Archaea</taxon>
        <taxon>Nitrososphaerota</taxon>
        <taxon>Nitrososphaeria</taxon>
        <taxon>Nitrosopumilales</taxon>
        <taxon>Nitrosopumilaceae</taxon>
        <taxon>Nitrosopumilus</taxon>
    </lineage>
</organism>
<dbReference type="Pfam" id="PF00670">
    <property type="entry name" value="AdoHcyase_NAD"/>
    <property type="match status" value="1"/>
</dbReference>
<dbReference type="GO" id="GO:0033353">
    <property type="term" value="P:S-adenosylmethionine cycle"/>
    <property type="evidence" value="ECO:0007669"/>
    <property type="project" value="TreeGrafter"/>
</dbReference>
<dbReference type="GO" id="GO:0006730">
    <property type="term" value="P:one-carbon metabolic process"/>
    <property type="evidence" value="ECO:0007669"/>
    <property type="project" value="UniProtKB-UniRule"/>
</dbReference>
<dbReference type="SMART" id="SM00997">
    <property type="entry name" value="AdoHcyase_NAD"/>
    <property type="match status" value="1"/>
</dbReference>
<feature type="binding site" evidence="7">
    <location>
        <position position="183"/>
    </location>
    <ligand>
        <name>substrate</name>
    </ligand>
</feature>
<dbReference type="NCBIfam" id="NF004005">
    <property type="entry name" value="PRK05476.2-3"/>
    <property type="match status" value="1"/>
</dbReference>
<evidence type="ECO:0000313" key="12">
    <source>
        <dbReference type="Proteomes" id="UP000003423"/>
    </source>
</evidence>
<comment type="pathway">
    <text evidence="5">Amino-acid biosynthesis.</text>
</comment>
<evidence type="ECO:0000256" key="5">
    <source>
        <dbReference type="ARBA" id="ARBA00029440"/>
    </source>
</evidence>
<feature type="binding site" evidence="8">
    <location>
        <position position="240"/>
    </location>
    <ligand>
        <name>NAD(+)</name>
        <dbReference type="ChEBI" id="CHEBI:57540"/>
    </ligand>
</feature>
<evidence type="ECO:0000256" key="9">
    <source>
        <dbReference type="RuleBase" id="RU004166"/>
    </source>
</evidence>
<feature type="binding site" evidence="8">
    <location>
        <begin position="219"/>
        <end position="224"/>
    </location>
    <ligand>
        <name>NAD(+)</name>
        <dbReference type="ChEBI" id="CHEBI:57540"/>
    </ligand>
</feature>
<evidence type="ECO:0000256" key="8">
    <source>
        <dbReference type="PIRSR" id="PIRSR001109-2"/>
    </source>
</evidence>
<dbReference type="PIRSF" id="PIRSF001109">
    <property type="entry name" value="Ad_hcy_hydrolase"/>
    <property type="match status" value="1"/>
</dbReference>
<gene>
    <name evidence="11" type="primary">ahcY_1</name>
    <name evidence="11" type="ORF">BD31_I0179</name>
</gene>
<dbReference type="EC" id="3.13.2.1" evidence="6"/>
<keyword evidence="4 8" id="KW-0520">NAD</keyword>
<reference evidence="11 12" key="1">
    <citation type="journal article" date="2012" name="J. Bacteriol.">
        <title>Genome sequence of "Candidatus Nitrosopumilus salaria" BD31, an ammonia-oxidizing archaeon from the San Francisco Bay estuary.</title>
        <authorList>
            <person name="Mosier A.C."/>
            <person name="Allen E.E."/>
            <person name="Kim M."/>
            <person name="Ferriera S."/>
            <person name="Francis C.A."/>
        </authorList>
    </citation>
    <scope>NUCLEOTIDE SEQUENCE [LARGE SCALE GENOMIC DNA]</scope>
    <source>
        <strain evidence="11 12">BD31</strain>
    </source>
</reference>
<dbReference type="Gene3D" id="3.40.50.720">
    <property type="entry name" value="NAD(P)-binding Rossmann-like Domain"/>
    <property type="match status" value="1"/>
</dbReference>
<dbReference type="PATRIC" id="fig|859350.6.peg.1106"/>
<evidence type="ECO:0000313" key="11">
    <source>
        <dbReference type="EMBL" id="EIJ65840.1"/>
    </source>
</evidence>
<comment type="caution">
    <text evidence="11">The sequence shown here is derived from an EMBL/GenBank/DDBJ whole genome shotgun (WGS) entry which is preliminary data.</text>
</comment>
<dbReference type="FunFam" id="3.40.50.720:FF:000004">
    <property type="entry name" value="Adenosylhomocysteinase"/>
    <property type="match status" value="1"/>
</dbReference>
<sequence length="417" mass="46267">MEELLSKVKTSSKLVQEGKLSYQWARSHMQILDNTINRFKKSKPLKGVTLGFCLHITKETSVLLMGAKELGATVACCGGNPLTTQDNIAAFLASQGIHVYAWHGQSVKEYDWCIDQVLKHKPTILTDDGADMNIKAHFDKRFSTMKILGATEETTAGVTRIRAVENQGKLRYPVILVNEAYTKHMFDNRYGTGQSTIDGYLRGMNLLMASKRVVVVGYGWVGRGVASRFHGMGSKVIVTEVDPIKALEAHMDGFEVMPMSQAAKIGDMFVTCTGMTSVIRKEHILQMKNGAIMGNVGHFDVEIDSKFLLKSSKSVKEVRPNLDECTLKNGKVVYLIGQGRLANLVAAEGHPPEVMAQSFSNQILSVLYILKNHKKMENKIINVPEEIDKQVAVDALNAMNVKIDKLTSEQIKYANSW</sequence>
<proteinExistence type="inferred from homology"/>
<feature type="binding site" evidence="7">
    <location>
        <position position="153"/>
    </location>
    <ligand>
        <name>substrate</name>
    </ligand>
</feature>
<dbReference type="AlphaFoldDB" id="I3D297"/>
<accession>I3D297</accession>
<dbReference type="CDD" id="cd00401">
    <property type="entry name" value="SAHH"/>
    <property type="match status" value="1"/>
</dbReference>
<dbReference type="InterPro" id="IPR000043">
    <property type="entry name" value="Adenosylhomocysteinase-like"/>
</dbReference>
<dbReference type="SUPFAM" id="SSF51735">
    <property type="entry name" value="NAD(P)-binding Rossmann-fold domains"/>
    <property type="match status" value="1"/>
</dbReference>
<comment type="similarity">
    <text evidence="1 9">Belongs to the adenosylhomocysteinase family.</text>
</comment>
<evidence type="ECO:0000256" key="1">
    <source>
        <dbReference type="ARBA" id="ARBA00007122"/>
    </source>
</evidence>
<dbReference type="SMART" id="SM00996">
    <property type="entry name" value="AdoHcyase"/>
    <property type="match status" value="1"/>
</dbReference>